<protein>
    <submittedName>
        <fullName evidence="3">RNase HI</fullName>
    </submittedName>
</protein>
<dbReference type="GO" id="GO:0003676">
    <property type="term" value="F:nucleic acid binding"/>
    <property type="evidence" value="ECO:0007669"/>
    <property type="project" value="InterPro"/>
</dbReference>
<dbReference type="Gene3D" id="3.30.420.10">
    <property type="entry name" value="Ribonuclease H-like superfamily/Ribonuclease H"/>
    <property type="match status" value="1"/>
</dbReference>
<evidence type="ECO:0000256" key="1">
    <source>
        <dbReference type="SAM" id="MobiDB-lite"/>
    </source>
</evidence>
<dbReference type="EMBL" id="QQAZ01000002">
    <property type="protein sequence ID" value="RDI54177.1"/>
    <property type="molecule type" value="Genomic_DNA"/>
</dbReference>
<sequence>MVVPEVTGGVTSCGMANGGEDVVEIFAGGVCWGSPGPGGWGALLRSGHGEGEIFGGEPSTTGSRMELMAVVCALEELSRRAAVRLSTDSEYVVLGVSRSLPQWRVDGSLTGDGQAIVDVDLWRRLDELIQEHDIDWLWRRGHGDEFEHDRVGRLAVRGAGEGAAGEPGPGRSARTGSRMSAGGWLGELLSSLIARW</sequence>
<dbReference type="Proteomes" id="UP000255355">
    <property type="component" value="Unassembled WGS sequence"/>
</dbReference>
<dbReference type="GO" id="GO:0004523">
    <property type="term" value="F:RNA-DNA hybrid ribonuclease activity"/>
    <property type="evidence" value="ECO:0007669"/>
    <property type="project" value="InterPro"/>
</dbReference>
<dbReference type="SUPFAM" id="SSF53098">
    <property type="entry name" value="Ribonuclease H-like"/>
    <property type="match status" value="1"/>
</dbReference>
<feature type="region of interest" description="Disordered" evidence="1">
    <location>
        <begin position="158"/>
        <end position="178"/>
    </location>
</feature>
<evidence type="ECO:0000313" key="4">
    <source>
        <dbReference type="Proteomes" id="UP000255355"/>
    </source>
</evidence>
<gene>
    <name evidence="3" type="ORF">DFR68_102301</name>
</gene>
<evidence type="ECO:0000313" key="3">
    <source>
        <dbReference type="EMBL" id="RDI54177.1"/>
    </source>
</evidence>
<keyword evidence="4" id="KW-1185">Reference proteome</keyword>
<proteinExistence type="predicted"/>
<dbReference type="InterPro" id="IPR036397">
    <property type="entry name" value="RNaseH_sf"/>
</dbReference>
<dbReference type="STRING" id="1210089.GCA_001613165_01496"/>
<comment type="caution">
    <text evidence="3">The sequence shown here is derived from an EMBL/GenBank/DDBJ whole genome shotgun (WGS) entry which is preliminary data.</text>
</comment>
<dbReference type="InterPro" id="IPR002156">
    <property type="entry name" value="RNaseH_domain"/>
</dbReference>
<organism evidence="3 4">
    <name type="scientific">Nocardia mexicana</name>
    <dbReference type="NCBI Taxonomy" id="279262"/>
    <lineage>
        <taxon>Bacteria</taxon>
        <taxon>Bacillati</taxon>
        <taxon>Actinomycetota</taxon>
        <taxon>Actinomycetes</taxon>
        <taxon>Mycobacteriales</taxon>
        <taxon>Nocardiaceae</taxon>
        <taxon>Nocardia</taxon>
    </lineage>
</organism>
<accession>A0A370HBU4</accession>
<dbReference type="AlphaFoldDB" id="A0A370HBU4"/>
<feature type="compositionally biased region" description="Gly residues" evidence="1">
    <location>
        <begin position="159"/>
        <end position="168"/>
    </location>
</feature>
<evidence type="ECO:0000259" key="2">
    <source>
        <dbReference type="PROSITE" id="PS50879"/>
    </source>
</evidence>
<dbReference type="Pfam" id="PF00075">
    <property type="entry name" value="RNase_H"/>
    <property type="match status" value="1"/>
</dbReference>
<dbReference type="InterPro" id="IPR012337">
    <property type="entry name" value="RNaseH-like_sf"/>
</dbReference>
<name>A0A370HBU4_9NOCA</name>
<dbReference type="PROSITE" id="PS50879">
    <property type="entry name" value="RNASE_H_1"/>
    <property type="match status" value="1"/>
</dbReference>
<feature type="domain" description="RNase H type-1" evidence="2">
    <location>
        <begin position="19"/>
        <end position="160"/>
    </location>
</feature>
<reference evidence="3 4" key="1">
    <citation type="submission" date="2018-07" db="EMBL/GenBank/DDBJ databases">
        <title>Genomic Encyclopedia of Type Strains, Phase IV (KMG-IV): sequencing the most valuable type-strain genomes for metagenomic binning, comparative biology and taxonomic classification.</title>
        <authorList>
            <person name="Goeker M."/>
        </authorList>
    </citation>
    <scope>NUCLEOTIDE SEQUENCE [LARGE SCALE GENOMIC DNA]</scope>
    <source>
        <strain evidence="3 4">DSM 44952</strain>
    </source>
</reference>